<dbReference type="EMBL" id="NQMS01000020">
    <property type="protein sequence ID" value="PAV94066.1"/>
    <property type="molecule type" value="Genomic_DNA"/>
</dbReference>
<keyword evidence="2" id="KW-1185">Reference proteome</keyword>
<protein>
    <recommendedName>
        <fullName evidence="3">YchA</fullName>
    </recommendedName>
</protein>
<sequence length="266" mass="30087">MHENNENTALNALICCHGRALMLAQGWPAHIDIVQCYPGRFPGWISIYARLNAAELVTVLKPYTRQTLAPMRYRLEDAIDKLTGSKAELVLYGNRYTQEPMQPGDMMQIAIPFASEWLNQEELSSVLTCLRETINAVCVQVLADSRRIQAALTSTGQTVFERCTRRFRLVAKESDQPGWLDENDDTLPVVLDAILNKGARFGAIELYLVCESVEHILSHGLQEDVLRLPECPPRQWLDWTVLHDIIIEGRREMNSLRDALAAVRAS</sequence>
<evidence type="ECO:0000313" key="2">
    <source>
        <dbReference type="Proteomes" id="UP000218796"/>
    </source>
</evidence>
<comment type="caution">
    <text evidence="1">The sequence shown here is derived from an EMBL/GenBank/DDBJ whole genome shotgun (WGS) entry which is preliminary data.</text>
</comment>
<dbReference type="OrthoDB" id="6872146at2"/>
<accession>A0A2A2M7I3</accession>
<reference evidence="1 2" key="1">
    <citation type="submission" date="2017-08" db="EMBL/GenBank/DDBJ databases">
        <title>Draft Genome Sequence of Hafnia alvei CITHA-6 Isolated from Raw Bovine Milk.</title>
        <authorList>
            <person name="Culligan E.P."/>
            <person name="Mcsweeney A."/>
            <person name="O'Doherty C."/>
            <person name="Gleeson E."/>
            <person name="O'Riordan D."/>
            <person name="Sleator R.D."/>
        </authorList>
    </citation>
    <scope>NUCLEOTIDE SEQUENCE [LARGE SCALE GENOMIC DNA]</scope>
    <source>
        <strain evidence="1 2">CITHA-6</strain>
    </source>
</reference>
<proteinExistence type="predicted"/>
<gene>
    <name evidence="1" type="ORF">CJD50_22580</name>
</gene>
<dbReference type="AlphaFoldDB" id="A0A2A2M7I3"/>
<dbReference type="RefSeq" id="WP_095661816.1">
    <property type="nucleotide sequence ID" value="NZ_JBNAEB010000019.1"/>
</dbReference>
<evidence type="ECO:0008006" key="3">
    <source>
        <dbReference type="Google" id="ProtNLM"/>
    </source>
</evidence>
<organism evidence="1 2">
    <name type="scientific">Hafnia paralvei</name>
    <dbReference type="NCBI Taxonomy" id="546367"/>
    <lineage>
        <taxon>Bacteria</taxon>
        <taxon>Pseudomonadati</taxon>
        <taxon>Pseudomonadota</taxon>
        <taxon>Gammaproteobacteria</taxon>
        <taxon>Enterobacterales</taxon>
        <taxon>Hafniaceae</taxon>
        <taxon>Hafnia</taxon>
    </lineage>
</organism>
<evidence type="ECO:0000313" key="1">
    <source>
        <dbReference type="EMBL" id="PAV94066.1"/>
    </source>
</evidence>
<name>A0A2A2M7I3_9GAMM</name>
<dbReference type="Proteomes" id="UP000218796">
    <property type="component" value="Unassembled WGS sequence"/>
</dbReference>